<dbReference type="InterPro" id="IPR030395">
    <property type="entry name" value="GP_PDE_dom"/>
</dbReference>
<reference evidence="3 4" key="1">
    <citation type="journal article" date="2015" name="BMC Microbiol.">
        <title>Lactobacillus ruminis strains cluster according to their mammalian gut source.</title>
        <authorList>
            <person name="O' Donnell M.M."/>
            <person name="Harris H.M."/>
            <person name="Lynch D.B."/>
            <person name="Ross R.P."/>
            <person name="O'Toole P.W."/>
        </authorList>
    </citation>
    <scope>NUCLEOTIDE SEQUENCE [LARGE SCALE GENOMIC DNA]</scope>
    <source>
        <strain evidence="3 4">ATCC 27780</strain>
    </source>
</reference>
<sequence length="509" mass="58304">MFRLTNGIAFLRELTAKLDKRPELALLWSLLWMFMMLSLKFDGMFFIVLLLILFLALDLTTAYLFGDVRPERRHLIRFVCVSLLSLSWRGMPFIFRALSQIPIPIAIQNAIFDHRRQFILIVVCCFFGMIWLFCSVSDETVGVFFSKKIKSKRLFLRILLLETEFIFWSAFLFAIGYWLCENLLGNAQFLWEILILMLKWILLIMYQMACFQLYFGNRSFDSRVSEISGPVAICFLIAAVVQLIFVKNSLVPNLQSDFKIVAHRGSDGNNGVPNTVPTLKDSKKKLSPDYSELDVRQTVDGRFVVIHDAMLANSSGKEREVNNLSLGDLIGHKVKESGHAAYLSGYSQYLEAAHQIKQSLITEIKTDEHDNYDLAAEFCHLYADSMIDHGDMVHSMDYQIIANVKKSEKRLKCGYVLPFEIFSMPKGAIDFYSIEYLTMNRSFIKAAHDQKKKVYVWTVNNKLDCLRACAIGADGVITDNGSKLKRFLKTATKDDFSLGCFINSYAMLK</sequence>
<dbReference type="EMBL" id="JHAJ01000012">
    <property type="protein sequence ID" value="KLA47192.1"/>
    <property type="molecule type" value="Genomic_DNA"/>
</dbReference>
<feature type="transmembrane region" description="Helical" evidence="1">
    <location>
        <begin position="227"/>
        <end position="246"/>
    </location>
</feature>
<dbReference type="PANTHER" id="PTHR46211">
    <property type="entry name" value="GLYCEROPHOSPHORYL DIESTER PHOSPHODIESTERASE"/>
    <property type="match status" value="1"/>
</dbReference>
<gene>
    <name evidence="3" type="ORF">LRB_199</name>
</gene>
<dbReference type="AlphaFoldDB" id="A0A837ITI8"/>
<dbReference type="Pfam" id="PF03009">
    <property type="entry name" value="GDPD"/>
    <property type="match status" value="2"/>
</dbReference>
<evidence type="ECO:0000259" key="2">
    <source>
        <dbReference type="PROSITE" id="PS51704"/>
    </source>
</evidence>
<dbReference type="PROSITE" id="PS51704">
    <property type="entry name" value="GP_PDE"/>
    <property type="match status" value="1"/>
</dbReference>
<dbReference type="InterPro" id="IPR017946">
    <property type="entry name" value="PLC-like_Pdiesterase_TIM-brl"/>
</dbReference>
<keyword evidence="1" id="KW-1133">Transmembrane helix</keyword>
<accession>A0A837ITI8</accession>
<feature type="domain" description="GP-PDE" evidence="2">
    <location>
        <begin position="258"/>
        <end position="488"/>
    </location>
</feature>
<dbReference type="SUPFAM" id="SSF51695">
    <property type="entry name" value="PLC-like phosphodiesterases"/>
    <property type="match status" value="1"/>
</dbReference>
<evidence type="ECO:0000313" key="3">
    <source>
        <dbReference type="EMBL" id="KLA47192.1"/>
    </source>
</evidence>
<keyword evidence="1" id="KW-0812">Transmembrane</keyword>
<feature type="transmembrane region" description="Helical" evidence="1">
    <location>
        <begin position="158"/>
        <end position="179"/>
    </location>
</feature>
<feature type="transmembrane region" description="Helical" evidence="1">
    <location>
        <begin position="45"/>
        <end position="66"/>
    </location>
</feature>
<evidence type="ECO:0000313" key="4">
    <source>
        <dbReference type="Proteomes" id="UP000035618"/>
    </source>
</evidence>
<dbReference type="GO" id="GO:0006629">
    <property type="term" value="P:lipid metabolic process"/>
    <property type="evidence" value="ECO:0007669"/>
    <property type="project" value="InterPro"/>
</dbReference>
<feature type="transmembrane region" description="Helical" evidence="1">
    <location>
        <begin position="118"/>
        <end position="137"/>
    </location>
</feature>
<feature type="transmembrane region" description="Helical" evidence="1">
    <location>
        <begin position="191"/>
        <end position="215"/>
    </location>
</feature>
<proteinExistence type="predicted"/>
<dbReference type="RefSeq" id="WP_046922059.1">
    <property type="nucleotide sequence ID" value="NZ_JHAJ01000012.1"/>
</dbReference>
<dbReference type="CDD" id="cd08579">
    <property type="entry name" value="GDPD_memb_like"/>
    <property type="match status" value="1"/>
</dbReference>
<evidence type="ECO:0000256" key="1">
    <source>
        <dbReference type="SAM" id="Phobius"/>
    </source>
</evidence>
<dbReference type="Proteomes" id="UP000035618">
    <property type="component" value="Unassembled WGS sequence"/>
</dbReference>
<comment type="caution">
    <text evidence="3">The sequence shown here is derived from an EMBL/GenBank/DDBJ whole genome shotgun (WGS) entry which is preliminary data.</text>
</comment>
<keyword evidence="1" id="KW-0472">Membrane</keyword>
<organism evidence="3 4">
    <name type="scientific">Ligilactobacillus ruminis</name>
    <dbReference type="NCBI Taxonomy" id="1623"/>
    <lineage>
        <taxon>Bacteria</taxon>
        <taxon>Bacillati</taxon>
        <taxon>Bacillota</taxon>
        <taxon>Bacilli</taxon>
        <taxon>Lactobacillales</taxon>
        <taxon>Lactobacillaceae</taxon>
        <taxon>Ligilactobacillus</taxon>
    </lineage>
</organism>
<dbReference type="Gene3D" id="3.20.20.190">
    <property type="entry name" value="Phosphatidylinositol (PI) phosphodiesterase"/>
    <property type="match status" value="1"/>
</dbReference>
<feature type="transmembrane region" description="Helical" evidence="1">
    <location>
        <begin position="78"/>
        <end position="98"/>
    </location>
</feature>
<name>A0A837ITI8_9LACO</name>
<dbReference type="PANTHER" id="PTHR46211:SF8">
    <property type="entry name" value="PHOSPHODIESTERASE"/>
    <property type="match status" value="1"/>
</dbReference>
<dbReference type="GO" id="GO:0008081">
    <property type="term" value="F:phosphoric diester hydrolase activity"/>
    <property type="evidence" value="ECO:0007669"/>
    <property type="project" value="InterPro"/>
</dbReference>
<protein>
    <submittedName>
        <fullName evidence="3">Putative glycerophosphoryl diester phosphodiesterase</fullName>
    </submittedName>
</protein>